<evidence type="ECO:0000313" key="6">
    <source>
        <dbReference type="EnsemblMetazoa" id="SMAR011255-PA"/>
    </source>
</evidence>
<dbReference type="InterPro" id="IPR052444">
    <property type="entry name" value="Spz/Toll_ligand-like"/>
</dbReference>
<dbReference type="Proteomes" id="UP000014500">
    <property type="component" value="Unassembled WGS sequence"/>
</dbReference>
<dbReference type="GO" id="GO:0005615">
    <property type="term" value="C:extracellular space"/>
    <property type="evidence" value="ECO:0007669"/>
    <property type="project" value="UniProtKB-ARBA"/>
</dbReference>
<dbReference type="Pfam" id="PF16077">
    <property type="entry name" value="Spaetzle"/>
    <property type="match status" value="1"/>
</dbReference>
<dbReference type="GO" id="GO:0021556">
    <property type="term" value="P:central nervous system formation"/>
    <property type="evidence" value="ECO:0007669"/>
    <property type="project" value="TreeGrafter"/>
</dbReference>
<dbReference type="PANTHER" id="PTHR23199">
    <property type="entry name" value="NEUROTROPHIN 1-RELATED"/>
    <property type="match status" value="1"/>
</dbReference>
<keyword evidence="1 4" id="KW-0732">Signal</keyword>
<reference evidence="7" key="1">
    <citation type="submission" date="2011-05" db="EMBL/GenBank/DDBJ databases">
        <authorList>
            <person name="Richards S.R."/>
            <person name="Qu J."/>
            <person name="Jiang H."/>
            <person name="Jhangiani S.N."/>
            <person name="Agravi P."/>
            <person name="Goodspeed R."/>
            <person name="Gross S."/>
            <person name="Mandapat C."/>
            <person name="Jackson L."/>
            <person name="Mathew T."/>
            <person name="Pu L."/>
            <person name="Thornton R."/>
            <person name="Saada N."/>
            <person name="Wilczek-Boney K.B."/>
            <person name="Lee S."/>
            <person name="Kovar C."/>
            <person name="Wu Y."/>
            <person name="Scherer S.E."/>
            <person name="Worley K.C."/>
            <person name="Muzny D.M."/>
            <person name="Gibbs R."/>
        </authorList>
    </citation>
    <scope>NUCLEOTIDE SEQUENCE</scope>
    <source>
        <strain evidence="7">Brora</strain>
    </source>
</reference>
<accession>T1JBV1</accession>
<dbReference type="GO" id="GO:0045087">
    <property type="term" value="P:innate immune response"/>
    <property type="evidence" value="ECO:0007669"/>
    <property type="project" value="TreeGrafter"/>
</dbReference>
<dbReference type="PANTHER" id="PTHR23199:SF12">
    <property type="entry name" value="NEUROTROPHIN 1-RELATED"/>
    <property type="match status" value="1"/>
</dbReference>
<evidence type="ECO:0000256" key="1">
    <source>
        <dbReference type="ARBA" id="ARBA00022729"/>
    </source>
</evidence>
<dbReference type="Gene3D" id="2.10.90.10">
    <property type="entry name" value="Cystine-knot cytokines"/>
    <property type="match status" value="1"/>
</dbReference>
<dbReference type="EnsemblMetazoa" id="SMAR011255-RA">
    <property type="protein sequence ID" value="SMAR011255-PA"/>
    <property type="gene ID" value="SMAR011255"/>
</dbReference>
<evidence type="ECO:0000256" key="2">
    <source>
        <dbReference type="ARBA" id="ARBA00023157"/>
    </source>
</evidence>
<protein>
    <recommendedName>
        <fullName evidence="5">Spaetzle domain-containing protein</fullName>
    </recommendedName>
</protein>
<sequence>MYHIALYLIAVCSLFNFSLTRTVGHQFLRESSRGKITTGLRCGNVAGVSFCNGTNELYDNSTMILASDAQMLQRKMLRQSNNARNGYEPCPHGQNIGCTIMESIVIPTFITNSMGQPRYIYQNKHLGITQQIHLSVCRSKQCGGYNKCQENLHPVGLIAINPHRPHQLIVDTFIIPGCCSCEIPWINPGGPEVVLPPPSYGQGFNPKPPRPPFNPFPSPPNLEYPNPDEPHFVMKDSRMSFILMSIVLAIILNQAHSQYNQNSGYNYGRGPGYGNGYGGGYGYQQNRWRPGYNYYNYGNRWRPGGGWRPGG</sequence>
<organism evidence="6 7">
    <name type="scientific">Strigamia maritima</name>
    <name type="common">European centipede</name>
    <name type="synonym">Geophilus maritimus</name>
    <dbReference type="NCBI Taxonomy" id="126957"/>
    <lineage>
        <taxon>Eukaryota</taxon>
        <taxon>Metazoa</taxon>
        <taxon>Ecdysozoa</taxon>
        <taxon>Arthropoda</taxon>
        <taxon>Myriapoda</taxon>
        <taxon>Chilopoda</taxon>
        <taxon>Pleurostigmophora</taxon>
        <taxon>Geophilomorpha</taxon>
        <taxon>Linotaeniidae</taxon>
        <taxon>Strigamia</taxon>
    </lineage>
</organism>
<reference evidence="6" key="2">
    <citation type="submission" date="2015-02" db="UniProtKB">
        <authorList>
            <consortium name="EnsemblMetazoa"/>
        </authorList>
    </citation>
    <scope>IDENTIFICATION</scope>
</reference>
<dbReference type="GO" id="GO:0005121">
    <property type="term" value="F:Toll binding"/>
    <property type="evidence" value="ECO:0007669"/>
    <property type="project" value="TreeGrafter"/>
</dbReference>
<feature type="chain" id="PRO_5004580169" description="Spaetzle domain-containing protein" evidence="4">
    <location>
        <begin position="21"/>
        <end position="311"/>
    </location>
</feature>
<evidence type="ECO:0000313" key="7">
    <source>
        <dbReference type="Proteomes" id="UP000014500"/>
    </source>
</evidence>
<dbReference type="SUPFAM" id="SSF57501">
    <property type="entry name" value="Cystine-knot cytokines"/>
    <property type="match status" value="1"/>
</dbReference>
<dbReference type="GO" id="GO:0008083">
    <property type="term" value="F:growth factor activity"/>
    <property type="evidence" value="ECO:0007669"/>
    <property type="project" value="TreeGrafter"/>
</dbReference>
<evidence type="ECO:0000259" key="5">
    <source>
        <dbReference type="Pfam" id="PF16077"/>
    </source>
</evidence>
<keyword evidence="7" id="KW-1185">Reference proteome</keyword>
<feature type="domain" description="Spaetzle" evidence="5">
    <location>
        <begin position="98"/>
        <end position="183"/>
    </location>
</feature>
<dbReference type="EMBL" id="JH432022">
    <property type="status" value="NOT_ANNOTATED_CDS"/>
    <property type="molecule type" value="Genomic_DNA"/>
</dbReference>
<name>T1JBV1_STRMM</name>
<evidence type="ECO:0000256" key="3">
    <source>
        <dbReference type="ARBA" id="ARBA00023180"/>
    </source>
</evidence>
<keyword evidence="2" id="KW-1015">Disulfide bond</keyword>
<proteinExistence type="predicted"/>
<feature type="signal peptide" evidence="4">
    <location>
        <begin position="1"/>
        <end position="20"/>
    </location>
</feature>
<evidence type="ECO:0000256" key="4">
    <source>
        <dbReference type="SAM" id="SignalP"/>
    </source>
</evidence>
<dbReference type="AlphaFoldDB" id="T1JBV1"/>
<keyword evidence="3" id="KW-0325">Glycoprotein</keyword>
<dbReference type="InterPro" id="IPR032104">
    <property type="entry name" value="Spaetzle"/>
</dbReference>
<dbReference type="HOGENOM" id="CLU_895968_0_0_1"/>
<dbReference type="InterPro" id="IPR029034">
    <property type="entry name" value="Cystine-knot_cytokine"/>
</dbReference>